<evidence type="ECO:0000313" key="2">
    <source>
        <dbReference type="Proteomes" id="UP000030451"/>
    </source>
</evidence>
<reference evidence="1 2" key="1">
    <citation type="submission" date="2014-10" db="EMBL/GenBank/DDBJ databases">
        <title>Genome sequencing of Vibrio sinaloensis T08.</title>
        <authorList>
            <person name="Chan K.-G."/>
            <person name="Mohamad N.I."/>
        </authorList>
    </citation>
    <scope>NUCLEOTIDE SEQUENCE [LARGE SCALE GENOMIC DNA]</scope>
    <source>
        <strain evidence="1 2">T08</strain>
    </source>
</reference>
<organism evidence="1 2">
    <name type="scientific">Photobacterium sp. (strain ATCC 43367)</name>
    <dbReference type="NCBI Taxonomy" id="379097"/>
    <lineage>
        <taxon>Bacteria</taxon>
        <taxon>Pseudomonadati</taxon>
        <taxon>Pseudomonadota</taxon>
        <taxon>Gammaproteobacteria</taxon>
        <taxon>Vibrionales</taxon>
        <taxon>Vibrionaceae</taxon>
        <taxon>Vibrio</taxon>
        <taxon>Vibrio oreintalis group</taxon>
    </lineage>
</organism>
<protein>
    <submittedName>
        <fullName evidence="1">Membrane protein</fullName>
    </submittedName>
</protein>
<sequence length="42" mass="4641">MKAQHKNMLITALLTIIILAAINNIAAMKTLKETINGKTGWF</sequence>
<proteinExistence type="predicted"/>
<accession>A0A0A5HQ61</accession>
<name>A0A0A5HQ61_PHOS4</name>
<evidence type="ECO:0000313" key="1">
    <source>
        <dbReference type="EMBL" id="KGY07697.1"/>
    </source>
</evidence>
<dbReference type="RefSeq" id="WP_005475944.1">
    <property type="nucleotide sequence ID" value="NZ_JAVHXF010000074.1"/>
</dbReference>
<gene>
    <name evidence="1" type="ORF">NM06_15845</name>
</gene>
<dbReference type="AlphaFoldDB" id="A0A0A5HQ61"/>
<dbReference type="EMBL" id="JRWP01000040">
    <property type="protein sequence ID" value="KGY07697.1"/>
    <property type="molecule type" value="Genomic_DNA"/>
</dbReference>
<comment type="caution">
    <text evidence="1">The sequence shown here is derived from an EMBL/GenBank/DDBJ whole genome shotgun (WGS) entry which is preliminary data.</text>
</comment>
<dbReference type="Proteomes" id="UP000030451">
    <property type="component" value="Unassembled WGS sequence"/>
</dbReference>